<sequence>MNRRIWSWLLAGGAACGLIGCGGPSQEFKPAAELPAAHDDHGHVHGESAEGPHHGALVELGEEEFHAEIVVDGKAHSLKLYLLGPDAKTAASTAASEATIAVEDGPTLTLKAVEGQPEGMNTVFEVVDEKAVHDIAEAEFIHGELKITVGEKEFKTGLDVHFHADHDHEHEAKPTEPAPAEPEGAAKPE</sequence>
<feature type="region of interest" description="Disordered" evidence="1">
    <location>
        <begin position="166"/>
        <end position="189"/>
    </location>
</feature>
<dbReference type="AlphaFoldDB" id="A0A7C2JYF3"/>
<accession>A0A7C2JYF3</accession>
<name>A0A7C2JYF3_9PLAN</name>
<proteinExistence type="predicted"/>
<organism evidence="2">
    <name type="scientific">Schlesneria paludicola</name>
    <dbReference type="NCBI Taxonomy" id="360056"/>
    <lineage>
        <taxon>Bacteria</taxon>
        <taxon>Pseudomonadati</taxon>
        <taxon>Planctomycetota</taxon>
        <taxon>Planctomycetia</taxon>
        <taxon>Planctomycetales</taxon>
        <taxon>Planctomycetaceae</taxon>
        <taxon>Schlesneria</taxon>
    </lineage>
</organism>
<evidence type="ECO:0008006" key="3">
    <source>
        <dbReference type="Google" id="ProtNLM"/>
    </source>
</evidence>
<protein>
    <recommendedName>
        <fullName evidence="3">Lipoprotein</fullName>
    </recommendedName>
</protein>
<dbReference type="PROSITE" id="PS51257">
    <property type="entry name" value="PROKAR_LIPOPROTEIN"/>
    <property type="match status" value="1"/>
</dbReference>
<evidence type="ECO:0000313" key="2">
    <source>
        <dbReference type="EMBL" id="HEN13887.1"/>
    </source>
</evidence>
<evidence type="ECO:0000256" key="1">
    <source>
        <dbReference type="SAM" id="MobiDB-lite"/>
    </source>
</evidence>
<comment type="caution">
    <text evidence="2">The sequence shown here is derived from an EMBL/GenBank/DDBJ whole genome shotgun (WGS) entry which is preliminary data.</text>
</comment>
<gene>
    <name evidence="2" type="ORF">ENQ76_00255</name>
</gene>
<reference evidence="2" key="1">
    <citation type="journal article" date="2020" name="mSystems">
        <title>Genome- and Community-Level Interaction Insights into Carbon Utilization and Element Cycling Functions of Hydrothermarchaeota in Hydrothermal Sediment.</title>
        <authorList>
            <person name="Zhou Z."/>
            <person name="Liu Y."/>
            <person name="Xu W."/>
            <person name="Pan J."/>
            <person name="Luo Z.H."/>
            <person name="Li M."/>
        </authorList>
    </citation>
    <scope>NUCLEOTIDE SEQUENCE [LARGE SCALE GENOMIC DNA]</scope>
    <source>
        <strain evidence="2">SpSt-339</strain>
    </source>
</reference>
<dbReference type="EMBL" id="DSOK01000008">
    <property type="protein sequence ID" value="HEN13887.1"/>
    <property type="molecule type" value="Genomic_DNA"/>
</dbReference>